<protein>
    <submittedName>
        <fullName evidence="2">Uncharacterized protein</fullName>
    </submittedName>
</protein>
<gene>
    <name evidence="2" type="ORF">M421DRAFT_10669</name>
</gene>
<keyword evidence="3" id="KW-1185">Reference proteome</keyword>
<dbReference type="RefSeq" id="XP_033442546.1">
    <property type="nucleotide sequence ID" value="XM_033587132.1"/>
</dbReference>
<feature type="region of interest" description="Disordered" evidence="1">
    <location>
        <begin position="1"/>
        <end position="22"/>
    </location>
</feature>
<dbReference type="EMBL" id="ML979037">
    <property type="protein sequence ID" value="KAF1922292.1"/>
    <property type="molecule type" value="Genomic_DNA"/>
</dbReference>
<evidence type="ECO:0000256" key="1">
    <source>
        <dbReference type="SAM" id="MobiDB-lite"/>
    </source>
</evidence>
<sequence>MHSGSDHETIVTSIPISTPGTRHLEQHHYRVPEANLPKFTGLVEIGVQNIPDLLATQEASQLDEGARKEGRAAPWWTEECKTAYQVYKQA</sequence>
<reference evidence="2" key="1">
    <citation type="journal article" date="2020" name="Stud. Mycol.">
        <title>101 Dothideomycetes genomes: a test case for predicting lifestyles and emergence of pathogens.</title>
        <authorList>
            <person name="Haridas S."/>
            <person name="Albert R."/>
            <person name="Binder M."/>
            <person name="Bloem J."/>
            <person name="Labutti K."/>
            <person name="Salamov A."/>
            <person name="Andreopoulos B."/>
            <person name="Baker S."/>
            <person name="Barry K."/>
            <person name="Bills G."/>
            <person name="Bluhm B."/>
            <person name="Cannon C."/>
            <person name="Castanera R."/>
            <person name="Culley D."/>
            <person name="Daum C."/>
            <person name="Ezra D."/>
            <person name="Gonzalez J."/>
            <person name="Henrissat B."/>
            <person name="Kuo A."/>
            <person name="Liang C."/>
            <person name="Lipzen A."/>
            <person name="Lutzoni F."/>
            <person name="Magnuson J."/>
            <person name="Mondo S."/>
            <person name="Nolan M."/>
            <person name="Ohm R."/>
            <person name="Pangilinan J."/>
            <person name="Park H.-J."/>
            <person name="Ramirez L."/>
            <person name="Alfaro M."/>
            <person name="Sun H."/>
            <person name="Tritt A."/>
            <person name="Yoshinaga Y."/>
            <person name="Zwiers L.-H."/>
            <person name="Turgeon B."/>
            <person name="Goodwin S."/>
            <person name="Spatafora J."/>
            <person name="Crous P."/>
            <person name="Grigoriev I."/>
        </authorList>
    </citation>
    <scope>NUCLEOTIDE SEQUENCE</scope>
    <source>
        <strain evidence="2">CBS 183.55</strain>
    </source>
</reference>
<evidence type="ECO:0000313" key="2">
    <source>
        <dbReference type="EMBL" id="KAF1922292.1"/>
    </source>
</evidence>
<dbReference type="OrthoDB" id="3660400at2759"/>
<dbReference type="AlphaFoldDB" id="A0A6A5R3R2"/>
<name>A0A6A5R3R2_9PLEO</name>
<accession>A0A6A5R3R2</accession>
<feature type="compositionally biased region" description="Polar residues" evidence="1">
    <location>
        <begin position="10"/>
        <end position="20"/>
    </location>
</feature>
<dbReference type="Proteomes" id="UP000800082">
    <property type="component" value="Unassembled WGS sequence"/>
</dbReference>
<evidence type="ECO:0000313" key="3">
    <source>
        <dbReference type="Proteomes" id="UP000800082"/>
    </source>
</evidence>
<dbReference type="GeneID" id="54344778"/>
<organism evidence="2 3">
    <name type="scientific">Didymella exigua CBS 183.55</name>
    <dbReference type="NCBI Taxonomy" id="1150837"/>
    <lineage>
        <taxon>Eukaryota</taxon>
        <taxon>Fungi</taxon>
        <taxon>Dikarya</taxon>
        <taxon>Ascomycota</taxon>
        <taxon>Pezizomycotina</taxon>
        <taxon>Dothideomycetes</taxon>
        <taxon>Pleosporomycetidae</taxon>
        <taxon>Pleosporales</taxon>
        <taxon>Pleosporineae</taxon>
        <taxon>Didymellaceae</taxon>
        <taxon>Didymella</taxon>
    </lineage>
</organism>
<proteinExistence type="predicted"/>